<feature type="non-terminal residue" evidence="2">
    <location>
        <position position="1"/>
    </location>
</feature>
<reference evidence="2 3" key="1">
    <citation type="journal article" date="2019" name="Nat. Ecol. Evol.">
        <title>Megaphylogeny resolves global patterns of mushroom evolution.</title>
        <authorList>
            <person name="Varga T."/>
            <person name="Krizsan K."/>
            <person name="Foldi C."/>
            <person name="Dima B."/>
            <person name="Sanchez-Garcia M."/>
            <person name="Sanchez-Ramirez S."/>
            <person name="Szollosi G.J."/>
            <person name="Szarkandi J.G."/>
            <person name="Papp V."/>
            <person name="Albert L."/>
            <person name="Andreopoulos W."/>
            <person name="Angelini C."/>
            <person name="Antonin V."/>
            <person name="Barry K.W."/>
            <person name="Bougher N.L."/>
            <person name="Buchanan P."/>
            <person name="Buyck B."/>
            <person name="Bense V."/>
            <person name="Catcheside P."/>
            <person name="Chovatia M."/>
            <person name="Cooper J."/>
            <person name="Damon W."/>
            <person name="Desjardin D."/>
            <person name="Finy P."/>
            <person name="Geml J."/>
            <person name="Haridas S."/>
            <person name="Hughes K."/>
            <person name="Justo A."/>
            <person name="Karasinski D."/>
            <person name="Kautmanova I."/>
            <person name="Kiss B."/>
            <person name="Kocsube S."/>
            <person name="Kotiranta H."/>
            <person name="LaButti K.M."/>
            <person name="Lechner B.E."/>
            <person name="Liimatainen K."/>
            <person name="Lipzen A."/>
            <person name="Lukacs Z."/>
            <person name="Mihaltcheva S."/>
            <person name="Morgado L.N."/>
            <person name="Niskanen T."/>
            <person name="Noordeloos M.E."/>
            <person name="Ohm R.A."/>
            <person name="Ortiz-Santana B."/>
            <person name="Ovrebo C."/>
            <person name="Racz N."/>
            <person name="Riley R."/>
            <person name="Savchenko A."/>
            <person name="Shiryaev A."/>
            <person name="Soop K."/>
            <person name="Spirin V."/>
            <person name="Szebenyi C."/>
            <person name="Tomsovsky M."/>
            <person name="Tulloss R.E."/>
            <person name="Uehling J."/>
            <person name="Grigoriev I.V."/>
            <person name="Vagvolgyi C."/>
            <person name="Papp T."/>
            <person name="Martin F.M."/>
            <person name="Miettinen O."/>
            <person name="Hibbett D.S."/>
            <person name="Nagy L.G."/>
        </authorList>
    </citation>
    <scope>NUCLEOTIDE SEQUENCE [LARGE SCALE GENOMIC DNA]</scope>
    <source>
        <strain evidence="2 3">CBS 962.96</strain>
    </source>
</reference>
<evidence type="ECO:0000313" key="3">
    <source>
        <dbReference type="Proteomes" id="UP000297245"/>
    </source>
</evidence>
<name>A0A4S8LKP6_DENBC</name>
<dbReference type="EMBL" id="ML179355">
    <property type="protein sequence ID" value="THU89812.1"/>
    <property type="molecule type" value="Genomic_DNA"/>
</dbReference>
<organism evidence="2 3">
    <name type="scientific">Dendrothele bispora (strain CBS 962.96)</name>
    <dbReference type="NCBI Taxonomy" id="1314807"/>
    <lineage>
        <taxon>Eukaryota</taxon>
        <taxon>Fungi</taxon>
        <taxon>Dikarya</taxon>
        <taxon>Basidiomycota</taxon>
        <taxon>Agaricomycotina</taxon>
        <taxon>Agaricomycetes</taxon>
        <taxon>Agaricomycetidae</taxon>
        <taxon>Agaricales</taxon>
        <taxon>Agaricales incertae sedis</taxon>
        <taxon>Dendrothele</taxon>
    </lineage>
</organism>
<keyword evidence="1" id="KW-0175">Coiled coil</keyword>
<evidence type="ECO:0000313" key="2">
    <source>
        <dbReference type="EMBL" id="THU89812.1"/>
    </source>
</evidence>
<evidence type="ECO:0000256" key="1">
    <source>
        <dbReference type="SAM" id="Coils"/>
    </source>
</evidence>
<sequence length="100" mass="11843">RLHEQLQAQEDNWKKKGMGRLMGDSMLRLLTSVGFVNHVEEYTRACEEKEQAAKNKKVMREAVADMKVEWKRLNQERVKENEKQKEAWKEAVKVWKGNKA</sequence>
<keyword evidence="3" id="KW-1185">Reference proteome</keyword>
<dbReference type="Proteomes" id="UP000297245">
    <property type="component" value="Unassembled WGS sequence"/>
</dbReference>
<dbReference type="OrthoDB" id="3269232at2759"/>
<accession>A0A4S8LKP6</accession>
<protein>
    <submittedName>
        <fullName evidence="2">Uncharacterized protein</fullName>
    </submittedName>
</protein>
<proteinExistence type="predicted"/>
<dbReference type="AlphaFoldDB" id="A0A4S8LKP6"/>
<feature type="coiled-coil region" evidence="1">
    <location>
        <begin position="39"/>
        <end position="69"/>
    </location>
</feature>
<gene>
    <name evidence="2" type="ORF">K435DRAFT_581117</name>
</gene>
<feature type="non-terminal residue" evidence="2">
    <location>
        <position position="100"/>
    </location>
</feature>